<dbReference type="InterPro" id="IPR039420">
    <property type="entry name" value="WalR-like"/>
</dbReference>
<comment type="caution">
    <text evidence="8">The sequence shown here is derived from an EMBL/GenBank/DDBJ whole genome shotgun (WGS) entry which is preliminary data.</text>
</comment>
<dbReference type="Pfam" id="PF00486">
    <property type="entry name" value="Trans_reg_C"/>
    <property type="match status" value="1"/>
</dbReference>
<name>A0A6L5XGJ0_9BACT</name>
<evidence type="ECO:0000259" key="6">
    <source>
        <dbReference type="PROSITE" id="PS50110"/>
    </source>
</evidence>
<dbReference type="PROSITE" id="PS51755">
    <property type="entry name" value="OMPR_PHOB"/>
    <property type="match status" value="1"/>
</dbReference>
<dbReference type="GO" id="GO:0000156">
    <property type="term" value="F:phosphorelay response regulator activity"/>
    <property type="evidence" value="ECO:0007669"/>
    <property type="project" value="TreeGrafter"/>
</dbReference>
<feature type="modified residue" description="4-aspartylphosphate" evidence="4">
    <location>
        <position position="53"/>
    </location>
</feature>
<accession>A0A6L5XGJ0</accession>
<feature type="domain" description="Response regulatory" evidence="6">
    <location>
        <begin position="5"/>
        <end position="120"/>
    </location>
</feature>
<dbReference type="Proteomes" id="UP000483362">
    <property type="component" value="Unassembled WGS sequence"/>
</dbReference>
<keyword evidence="3 5" id="KW-0238">DNA-binding</keyword>
<dbReference type="RefSeq" id="WP_154329029.1">
    <property type="nucleotide sequence ID" value="NZ_CP045696.1"/>
</dbReference>
<keyword evidence="1 4" id="KW-0597">Phosphoprotein</keyword>
<dbReference type="AlphaFoldDB" id="A0A6L5XGJ0"/>
<evidence type="ECO:0000256" key="2">
    <source>
        <dbReference type="ARBA" id="ARBA00023012"/>
    </source>
</evidence>
<dbReference type="Gene3D" id="1.10.10.10">
    <property type="entry name" value="Winged helix-like DNA-binding domain superfamily/Winged helix DNA-binding domain"/>
    <property type="match status" value="1"/>
</dbReference>
<dbReference type="GO" id="GO:0006355">
    <property type="term" value="P:regulation of DNA-templated transcription"/>
    <property type="evidence" value="ECO:0007669"/>
    <property type="project" value="InterPro"/>
</dbReference>
<dbReference type="GO" id="GO:0032993">
    <property type="term" value="C:protein-DNA complex"/>
    <property type="evidence" value="ECO:0007669"/>
    <property type="project" value="TreeGrafter"/>
</dbReference>
<dbReference type="PROSITE" id="PS50110">
    <property type="entry name" value="RESPONSE_REGULATORY"/>
    <property type="match status" value="1"/>
</dbReference>
<dbReference type="SMART" id="SM00862">
    <property type="entry name" value="Trans_reg_C"/>
    <property type="match status" value="1"/>
</dbReference>
<dbReference type="Gene3D" id="6.10.250.690">
    <property type="match status" value="1"/>
</dbReference>
<feature type="domain" description="OmpR/PhoB-type" evidence="7">
    <location>
        <begin position="129"/>
        <end position="225"/>
    </location>
</feature>
<protein>
    <submittedName>
        <fullName evidence="8">Response regulator transcription factor</fullName>
    </submittedName>
</protein>
<evidence type="ECO:0000256" key="5">
    <source>
        <dbReference type="PROSITE-ProRule" id="PRU01091"/>
    </source>
</evidence>
<dbReference type="GO" id="GO:0000976">
    <property type="term" value="F:transcription cis-regulatory region binding"/>
    <property type="evidence" value="ECO:0007669"/>
    <property type="project" value="TreeGrafter"/>
</dbReference>
<evidence type="ECO:0000256" key="3">
    <source>
        <dbReference type="ARBA" id="ARBA00023125"/>
    </source>
</evidence>
<dbReference type="SMART" id="SM00448">
    <property type="entry name" value="REC"/>
    <property type="match status" value="1"/>
</dbReference>
<dbReference type="InterPro" id="IPR001867">
    <property type="entry name" value="OmpR/PhoB-type_DNA-bd"/>
</dbReference>
<dbReference type="InterPro" id="IPR036388">
    <property type="entry name" value="WH-like_DNA-bd_sf"/>
</dbReference>
<dbReference type="Pfam" id="PF00072">
    <property type="entry name" value="Response_reg"/>
    <property type="match status" value="1"/>
</dbReference>
<evidence type="ECO:0000259" key="7">
    <source>
        <dbReference type="PROSITE" id="PS51755"/>
    </source>
</evidence>
<dbReference type="PANTHER" id="PTHR48111:SF40">
    <property type="entry name" value="PHOSPHATE REGULON TRANSCRIPTIONAL REGULATORY PROTEIN PHOB"/>
    <property type="match status" value="1"/>
</dbReference>
<dbReference type="Gene3D" id="3.40.50.2300">
    <property type="match status" value="1"/>
</dbReference>
<dbReference type="SUPFAM" id="SSF52172">
    <property type="entry name" value="CheY-like"/>
    <property type="match status" value="1"/>
</dbReference>
<evidence type="ECO:0000313" key="9">
    <source>
        <dbReference type="Proteomes" id="UP000483362"/>
    </source>
</evidence>
<feature type="DNA-binding region" description="OmpR/PhoB-type" evidence="5">
    <location>
        <begin position="129"/>
        <end position="225"/>
    </location>
</feature>
<dbReference type="InterPro" id="IPR001789">
    <property type="entry name" value="Sig_transdc_resp-reg_receiver"/>
</dbReference>
<keyword evidence="9" id="KW-1185">Reference proteome</keyword>
<evidence type="ECO:0000256" key="1">
    <source>
        <dbReference type="ARBA" id="ARBA00022553"/>
    </source>
</evidence>
<organism evidence="8 9">
    <name type="scientific">Sodaliphilus pleomorphus</name>
    <dbReference type="NCBI Taxonomy" id="2606626"/>
    <lineage>
        <taxon>Bacteria</taxon>
        <taxon>Pseudomonadati</taxon>
        <taxon>Bacteroidota</taxon>
        <taxon>Bacteroidia</taxon>
        <taxon>Bacteroidales</taxon>
        <taxon>Muribaculaceae</taxon>
        <taxon>Sodaliphilus</taxon>
    </lineage>
</organism>
<dbReference type="CDD" id="cd00383">
    <property type="entry name" value="trans_reg_C"/>
    <property type="match status" value="1"/>
</dbReference>
<dbReference type="GO" id="GO:0005829">
    <property type="term" value="C:cytosol"/>
    <property type="evidence" value="ECO:0007669"/>
    <property type="project" value="TreeGrafter"/>
</dbReference>
<sequence>MKSPRILVVDDEESICYVLKINLELAGFAVDTALSAEEALRLKLEQYDLFLFDVMMERMSGFELAQAVRRRDELRSVPIIFCTAKDSEEDLLKGFATGADDYIKKPFSMRELVARVRSVLHRSGRFTADRMVHYKGLVVDTVERTCTVDDKPVQLTGKEMDLLVFFLDNRDKIFSRAEILNRVWETGVYVVDRTIDVNVGRLRKKLGPYGNNIVTKQGQGYGFKTTH</sequence>
<keyword evidence="2" id="KW-0902">Two-component regulatory system</keyword>
<evidence type="ECO:0000313" key="8">
    <source>
        <dbReference type="EMBL" id="MSS18580.1"/>
    </source>
</evidence>
<reference evidence="8 9" key="1">
    <citation type="submission" date="2019-08" db="EMBL/GenBank/DDBJ databases">
        <title>In-depth cultivation of the pig gut microbiome towards novel bacterial diversity and tailored functional studies.</title>
        <authorList>
            <person name="Wylensek D."/>
            <person name="Hitch T.C.A."/>
            <person name="Clavel T."/>
        </authorList>
    </citation>
    <scope>NUCLEOTIDE SEQUENCE [LARGE SCALE GENOMIC DNA]</scope>
    <source>
        <strain evidence="8 9">Oil-RF-744-WCA-WT-10</strain>
    </source>
</reference>
<proteinExistence type="predicted"/>
<gene>
    <name evidence="8" type="ORF">FYJ29_12570</name>
</gene>
<dbReference type="PANTHER" id="PTHR48111">
    <property type="entry name" value="REGULATOR OF RPOS"/>
    <property type="match status" value="1"/>
</dbReference>
<dbReference type="EMBL" id="VULT01000025">
    <property type="protein sequence ID" value="MSS18580.1"/>
    <property type="molecule type" value="Genomic_DNA"/>
</dbReference>
<evidence type="ECO:0000256" key="4">
    <source>
        <dbReference type="PROSITE-ProRule" id="PRU00169"/>
    </source>
</evidence>
<dbReference type="InterPro" id="IPR011006">
    <property type="entry name" value="CheY-like_superfamily"/>
</dbReference>